<feature type="transmembrane region" description="Helical" evidence="8">
    <location>
        <begin position="231"/>
        <end position="251"/>
    </location>
</feature>
<dbReference type="STRING" id="572480.Arnit_1515"/>
<feature type="transmembrane region" description="Helical" evidence="8">
    <location>
        <begin position="353"/>
        <end position="378"/>
    </location>
</feature>
<feature type="domain" description="Histidine kinase" evidence="9">
    <location>
        <begin position="402"/>
        <end position="590"/>
    </location>
</feature>
<protein>
    <recommendedName>
        <fullName evidence="2">histidine kinase</fullName>
        <ecNumber evidence="2">2.7.13.3</ecNumber>
    </recommendedName>
</protein>
<accession>D5V604</accession>
<evidence type="ECO:0000259" key="9">
    <source>
        <dbReference type="PROSITE" id="PS50109"/>
    </source>
</evidence>
<dbReference type="eggNOG" id="COG3920">
    <property type="taxonomic scope" value="Bacteria"/>
</dbReference>
<evidence type="ECO:0000256" key="2">
    <source>
        <dbReference type="ARBA" id="ARBA00012438"/>
    </source>
</evidence>
<keyword evidence="7" id="KW-0067">ATP-binding</keyword>
<dbReference type="InterPro" id="IPR003594">
    <property type="entry name" value="HATPase_dom"/>
</dbReference>
<dbReference type="EC" id="2.7.13.3" evidence="2"/>
<dbReference type="Pfam" id="PF07695">
    <property type="entry name" value="7TMR-DISM_7TM"/>
    <property type="match status" value="1"/>
</dbReference>
<dbReference type="InterPro" id="IPR036890">
    <property type="entry name" value="HATPase_C_sf"/>
</dbReference>
<keyword evidence="4" id="KW-0808">Transferase</keyword>
<dbReference type="KEGG" id="ant:Arnit_1515"/>
<dbReference type="RefSeq" id="WP_013135316.1">
    <property type="nucleotide sequence ID" value="NC_014166.1"/>
</dbReference>
<feature type="transmembrane region" description="Helical" evidence="8">
    <location>
        <begin position="293"/>
        <end position="313"/>
    </location>
</feature>
<evidence type="ECO:0000313" key="10">
    <source>
        <dbReference type="EMBL" id="ADG93171.1"/>
    </source>
</evidence>
<dbReference type="EMBL" id="CP001999">
    <property type="protein sequence ID" value="ADG93171.1"/>
    <property type="molecule type" value="Genomic_DNA"/>
</dbReference>
<keyword evidence="8" id="KW-0472">Membrane</keyword>
<evidence type="ECO:0000256" key="3">
    <source>
        <dbReference type="ARBA" id="ARBA00022553"/>
    </source>
</evidence>
<feature type="transmembrane region" description="Helical" evidence="8">
    <location>
        <begin position="263"/>
        <end position="287"/>
    </location>
</feature>
<evidence type="ECO:0000256" key="6">
    <source>
        <dbReference type="ARBA" id="ARBA00022777"/>
    </source>
</evidence>
<gene>
    <name evidence="10" type="ordered locus">Arnit_1515</name>
</gene>
<proteinExistence type="predicted"/>
<feature type="transmembrane region" description="Helical" evidence="8">
    <location>
        <begin position="7"/>
        <end position="24"/>
    </location>
</feature>
<sequence length="595" mass="70652">MNLFKHIIFRFFILLTILVVYLFFNYSEPLNKKFEVYYFSDKLSNMTYSDIIKVKFVDKTTNNFSLGYIKNNVWFKFKINKAKKELILDLNEYNYESAVLYYYNTKGKLVENEKKLTNSIKNRDIPSSNIIFKINNLKDNEFVYLKLRSNYSIVANIQIYDKFEYIFIHNMNINTLIILFISITLILLIISLFLSFIFKDKVLLYFAFLCGTYMLYFISSSGVYIYLNLGYLHNIFCYCPLIVIISLLLFSSSYLNIKKHLPFMYLIFNIYISIILLLIVCSIFHIYDAFISDINGILALITYALIIYSSFLISKKIDDNKYIKYFMWVNILVFISLLFFESFLFGLLEYTIFIRYGLIFSLTIKIVVLAFLLIKYIIEKENKIKMKDMEDINFYNNLVMKEMNHRIKNNFHFIMSVLHLENKKKQYSETVYLELISRISSFSSMHEQLYLTNDKNVSISEYLSAITNDIKNIYVNFQGLKISQNIDRNINLHYEYFLYLGVILSELITNSLKHNKGVDKLKISINLIEEKNEMIKFIVRDNGRGFKKEEKSNSLGLEIIKDFCNRMDNSSYDLFSDNGTVFLLSFKNKEDVLYF</sequence>
<evidence type="ECO:0000256" key="1">
    <source>
        <dbReference type="ARBA" id="ARBA00000085"/>
    </source>
</evidence>
<reference evidence="10 11" key="1">
    <citation type="journal article" date="2010" name="Stand. Genomic Sci.">
        <title>Complete genome sequence of Arcobacter nitrofigilis type strain (CI).</title>
        <authorList>
            <person name="Pati A."/>
            <person name="Gronow S."/>
            <person name="Lapidus A."/>
            <person name="Copeland A."/>
            <person name="Glavina Del Rio T."/>
            <person name="Nolan M."/>
            <person name="Lucas S."/>
            <person name="Tice H."/>
            <person name="Cheng J.F."/>
            <person name="Han C."/>
            <person name="Chertkov O."/>
            <person name="Bruce D."/>
            <person name="Tapia R."/>
            <person name="Goodwin L."/>
            <person name="Pitluck S."/>
            <person name="Liolios K."/>
            <person name="Ivanova N."/>
            <person name="Mavromatis K."/>
            <person name="Chen A."/>
            <person name="Palaniappan K."/>
            <person name="Land M."/>
            <person name="Hauser L."/>
            <person name="Chang Y.J."/>
            <person name="Jeffries C.D."/>
            <person name="Detter J.C."/>
            <person name="Rohde M."/>
            <person name="Goker M."/>
            <person name="Bristow J."/>
            <person name="Eisen J.A."/>
            <person name="Markowitz V."/>
            <person name="Hugenholtz P."/>
            <person name="Klenk H.P."/>
            <person name="Kyrpides N.C."/>
        </authorList>
    </citation>
    <scope>NUCLEOTIDE SEQUENCE [LARGE SCALE GENOMIC DNA]</scope>
    <source>
        <strain evidence="11">ATCC 33309 / DSM 7299 / CCUG 15893 / LMG 7604 / NCTC 12251 / CI</strain>
    </source>
</reference>
<dbReference type="InterPro" id="IPR011622">
    <property type="entry name" value="7TMR_DISM_rcpt_extracell_dom2"/>
</dbReference>
<dbReference type="Pfam" id="PF02518">
    <property type="entry name" value="HATPase_c"/>
    <property type="match status" value="1"/>
</dbReference>
<dbReference type="Proteomes" id="UP000000939">
    <property type="component" value="Chromosome"/>
</dbReference>
<keyword evidence="8" id="KW-1133">Transmembrane helix</keyword>
<evidence type="ECO:0000256" key="7">
    <source>
        <dbReference type="ARBA" id="ARBA00022840"/>
    </source>
</evidence>
<feature type="transmembrane region" description="Helical" evidence="8">
    <location>
        <begin position="325"/>
        <end position="347"/>
    </location>
</feature>
<dbReference type="PANTHER" id="PTHR41523">
    <property type="entry name" value="TWO-COMPONENT SYSTEM SENSOR PROTEIN"/>
    <property type="match status" value="1"/>
</dbReference>
<keyword evidence="11" id="KW-1185">Reference proteome</keyword>
<dbReference type="PROSITE" id="PS50109">
    <property type="entry name" value="HIS_KIN"/>
    <property type="match status" value="1"/>
</dbReference>
<dbReference type="HOGENOM" id="CLU_458329_0_0_7"/>
<keyword evidence="3" id="KW-0597">Phosphoprotein</keyword>
<dbReference type="InterPro" id="IPR005467">
    <property type="entry name" value="His_kinase_dom"/>
</dbReference>
<dbReference type="AlphaFoldDB" id="D5V604"/>
<feature type="transmembrane region" description="Helical" evidence="8">
    <location>
        <begin position="203"/>
        <end position="225"/>
    </location>
</feature>
<name>D5V604_ARCNC</name>
<keyword evidence="6 10" id="KW-0418">Kinase</keyword>
<dbReference type="GO" id="GO:0005524">
    <property type="term" value="F:ATP binding"/>
    <property type="evidence" value="ECO:0007669"/>
    <property type="project" value="UniProtKB-KW"/>
</dbReference>
<dbReference type="SUPFAM" id="SSF55874">
    <property type="entry name" value="ATPase domain of HSP90 chaperone/DNA topoisomerase II/histidine kinase"/>
    <property type="match status" value="1"/>
</dbReference>
<feature type="transmembrane region" description="Helical" evidence="8">
    <location>
        <begin position="176"/>
        <end position="196"/>
    </location>
</feature>
<dbReference type="GO" id="GO:0004673">
    <property type="term" value="F:protein histidine kinase activity"/>
    <property type="evidence" value="ECO:0007669"/>
    <property type="project" value="UniProtKB-EC"/>
</dbReference>
<evidence type="ECO:0000256" key="4">
    <source>
        <dbReference type="ARBA" id="ARBA00022679"/>
    </source>
</evidence>
<dbReference type="OrthoDB" id="5344206at2"/>
<dbReference type="PANTHER" id="PTHR41523:SF8">
    <property type="entry name" value="ETHYLENE RESPONSE SENSOR PROTEIN"/>
    <property type="match status" value="1"/>
</dbReference>
<evidence type="ECO:0000256" key="8">
    <source>
        <dbReference type="SAM" id="Phobius"/>
    </source>
</evidence>
<dbReference type="Pfam" id="PF07696">
    <property type="entry name" value="7TMR-DISMED2"/>
    <property type="match status" value="1"/>
</dbReference>
<organism evidence="10 11">
    <name type="scientific">Arcobacter nitrofigilis (strain ATCC 33309 / DSM 7299 / CCUG 15893 / LMG 7604 / NCTC 12251 / CI)</name>
    <name type="common">Campylobacter nitrofigilis</name>
    <dbReference type="NCBI Taxonomy" id="572480"/>
    <lineage>
        <taxon>Bacteria</taxon>
        <taxon>Pseudomonadati</taxon>
        <taxon>Campylobacterota</taxon>
        <taxon>Epsilonproteobacteria</taxon>
        <taxon>Campylobacterales</taxon>
        <taxon>Arcobacteraceae</taxon>
        <taxon>Arcobacter</taxon>
    </lineage>
</organism>
<dbReference type="InterPro" id="IPR011495">
    <property type="entry name" value="Sig_transdc_His_kin_sub2_dim/P"/>
</dbReference>
<evidence type="ECO:0000313" key="11">
    <source>
        <dbReference type="Proteomes" id="UP000000939"/>
    </source>
</evidence>
<dbReference type="Gene3D" id="3.30.565.10">
    <property type="entry name" value="Histidine kinase-like ATPase, C-terminal domain"/>
    <property type="match status" value="1"/>
</dbReference>
<comment type="catalytic activity">
    <reaction evidence="1">
        <text>ATP + protein L-histidine = ADP + protein N-phospho-L-histidine.</text>
        <dbReference type="EC" id="2.7.13.3"/>
    </reaction>
</comment>
<keyword evidence="5" id="KW-0547">Nucleotide-binding</keyword>
<dbReference type="Pfam" id="PF07568">
    <property type="entry name" value="HisKA_2"/>
    <property type="match status" value="1"/>
</dbReference>
<evidence type="ECO:0000256" key="5">
    <source>
        <dbReference type="ARBA" id="ARBA00022741"/>
    </source>
</evidence>
<dbReference type="InterPro" id="IPR011623">
    <property type="entry name" value="7TMR_DISM_rcpt_extracell_dom1"/>
</dbReference>
<keyword evidence="8" id="KW-0812">Transmembrane</keyword>
<dbReference type="Gene3D" id="2.60.40.2380">
    <property type="match status" value="1"/>
</dbReference>